<gene>
    <name evidence="1" type="ORF">ACFQO7_34585</name>
</gene>
<dbReference type="Proteomes" id="UP001596392">
    <property type="component" value="Unassembled WGS sequence"/>
</dbReference>
<reference evidence="2" key="1">
    <citation type="journal article" date="2019" name="Int. J. Syst. Evol. Microbiol.">
        <title>The Global Catalogue of Microorganisms (GCM) 10K type strain sequencing project: providing services to taxonomists for standard genome sequencing and annotation.</title>
        <authorList>
            <consortium name="The Broad Institute Genomics Platform"/>
            <consortium name="The Broad Institute Genome Sequencing Center for Infectious Disease"/>
            <person name="Wu L."/>
            <person name="Ma J."/>
        </authorList>
    </citation>
    <scope>NUCLEOTIDE SEQUENCE [LARGE SCALE GENOMIC DNA]</scope>
    <source>
        <strain evidence="2">CGMCC 1.9106</strain>
    </source>
</reference>
<protein>
    <recommendedName>
        <fullName evidence="3">DUF1330 domain-containing protein</fullName>
    </recommendedName>
</protein>
<organism evidence="1 2">
    <name type="scientific">Catellatospora aurea</name>
    <dbReference type="NCBI Taxonomy" id="1337874"/>
    <lineage>
        <taxon>Bacteria</taxon>
        <taxon>Bacillati</taxon>
        <taxon>Actinomycetota</taxon>
        <taxon>Actinomycetes</taxon>
        <taxon>Micromonosporales</taxon>
        <taxon>Micromonosporaceae</taxon>
        <taxon>Catellatospora</taxon>
    </lineage>
</organism>
<dbReference type="EMBL" id="JBHTAC010000060">
    <property type="protein sequence ID" value="MFC7247619.1"/>
    <property type="molecule type" value="Genomic_DNA"/>
</dbReference>
<sequence length="56" mass="6232">MLLRDANPNFESLMVLPDYPRYRDLALRTADSRAAAAIHIAFVKPDGTLDSSTWAP</sequence>
<evidence type="ECO:0000313" key="2">
    <source>
        <dbReference type="Proteomes" id="UP001596392"/>
    </source>
</evidence>
<evidence type="ECO:0008006" key="3">
    <source>
        <dbReference type="Google" id="ProtNLM"/>
    </source>
</evidence>
<accession>A0ABW2H6U1</accession>
<keyword evidence="2" id="KW-1185">Reference proteome</keyword>
<name>A0ABW2H6U1_9ACTN</name>
<evidence type="ECO:0000313" key="1">
    <source>
        <dbReference type="EMBL" id="MFC7247619.1"/>
    </source>
</evidence>
<comment type="caution">
    <text evidence="1">The sequence shown here is derived from an EMBL/GenBank/DDBJ whole genome shotgun (WGS) entry which is preliminary data.</text>
</comment>
<dbReference type="RefSeq" id="WP_376810339.1">
    <property type="nucleotide sequence ID" value="NZ_JBHTAC010000060.1"/>
</dbReference>
<proteinExistence type="predicted"/>